<organism evidence="2 3">
    <name type="scientific">Yoonia algicola</name>
    <dbReference type="NCBI Taxonomy" id="3137368"/>
    <lineage>
        <taxon>Bacteria</taxon>
        <taxon>Pseudomonadati</taxon>
        <taxon>Pseudomonadota</taxon>
        <taxon>Alphaproteobacteria</taxon>
        <taxon>Rhodobacterales</taxon>
        <taxon>Paracoccaceae</taxon>
        <taxon>Yoonia</taxon>
    </lineage>
</organism>
<gene>
    <name evidence="2" type="ORF">AABB28_17845</name>
</gene>
<protein>
    <submittedName>
        <fullName evidence="2">Hint domain-containing protein</fullName>
    </submittedName>
</protein>
<accession>A0AAN0M5V9</accession>
<dbReference type="KEGG" id="yag:AABB28_17845"/>
<feature type="domain" description="Hedgehog/Intein (Hint)" evidence="1">
    <location>
        <begin position="167"/>
        <end position="313"/>
    </location>
</feature>
<keyword evidence="3" id="KW-1185">Reference proteome</keyword>
<dbReference type="InterPro" id="IPR028992">
    <property type="entry name" value="Hedgehog/Intein_dom"/>
</dbReference>
<evidence type="ECO:0000313" key="2">
    <source>
        <dbReference type="EMBL" id="WZU63668.1"/>
    </source>
</evidence>
<dbReference type="Proteomes" id="UP001451782">
    <property type="component" value="Chromosome"/>
</dbReference>
<dbReference type="CDD" id="cd02795">
    <property type="entry name" value="CBM6-CBM35-CBM36_like"/>
    <property type="match status" value="1"/>
</dbReference>
<evidence type="ECO:0000313" key="3">
    <source>
        <dbReference type="Proteomes" id="UP001451782"/>
    </source>
</evidence>
<reference evidence="2 3" key="1">
    <citation type="submission" date="2024-04" db="EMBL/GenBank/DDBJ databases">
        <title>Phylogenomic analyses of a clade within the roseobacter group suggest taxonomic reassignments of species of the genera Aestuariivita, Citreicella, Loktanella, Nautella, Pelagibaca, Ruegeria, Thalassobius, Thiobacimonas and Tropicibacter, and the proposal o.</title>
        <authorList>
            <person name="Jeon C.O."/>
        </authorList>
    </citation>
    <scope>NUCLEOTIDE SEQUENCE [LARGE SCALE GENOMIC DNA]</scope>
    <source>
        <strain evidence="2 3">G8-12</strain>
    </source>
</reference>
<dbReference type="InterPro" id="IPR036844">
    <property type="entry name" value="Hint_dom_sf"/>
</dbReference>
<sequence>MAIYSFFVYGEGNISLTGTRVVGGATVPKTLDGLTQGDGSHLVGETLTINATSTTQIIVDDSGAETNFADNDSGQSLASDVTIDGVTFTAGTGIEAEFQFVLRDPDGNLYTAIAVNINNSNPSYATIEAITFVDSVPPPDTPLTVVSASEGPPNDGAGAIDVSRLVPCFCKGTLIATDHGLRPVETLDEGDLVLRADQTFGTLRRVFETTISKEELHSNPHLYPVRIVAGALGKGLPTRDLLVSRQHRMLMSSNVSERMFGVRDILIPAIKLTALPGIYVDDQITQVTYFHLLFDRHEVIFAEGAPTESLFTGPEALKALAPTAREEVLTLFPEIAQINYYPEPACFIPPGHLQKQAVARHLKNKKPVLM</sequence>
<dbReference type="Gene3D" id="2.170.16.10">
    <property type="entry name" value="Hedgehog/Intein (Hint) domain"/>
    <property type="match status" value="1"/>
</dbReference>
<dbReference type="EMBL" id="CP151762">
    <property type="protein sequence ID" value="WZU63668.1"/>
    <property type="molecule type" value="Genomic_DNA"/>
</dbReference>
<dbReference type="AlphaFoldDB" id="A0AAN0M5V9"/>
<dbReference type="RefSeq" id="WP_342070044.1">
    <property type="nucleotide sequence ID" value="NZ_CP151762.1"/>
</dbReference>
<name>A0AAN0M5V9_9RHOB</name>
<evidence type="ECO:0000259" key="1">
    <source>
        <dbReference type="Pfam" id="PF13403"/>
    </source>
</evidence>
<dbReference type="SUPFAM" id="SSF51294">
    <property type="entry name" value="Hedgehog/intein (Hint) domain"/>
    <property type="match status" value="1"/>
</dbReference>
<dbReference type="Pfam" id="PF13403">
    <property type="entry name" value="Hint_2"/>
    <property type="match status" value="1"/>
</dbReference>
<proteinExistence type="predicted"/>